<protein>
    <submittedName>
        <fullName evidence="1">Phosphatase</fullName>
    </submittedName>
</protein>
<evidence type="ECO:0000313" key="2">
    <source>
        <dbReference type="Proteomes" id="UP000033018"/>
    </source>
</evidence>
<dbReference type="InterPro" id="IPR029052">
    <property type="entry name" value="Metallo-depent_PP-like"/>
</dbReference>
<dbReference type="GeneID" id="28800896"/>
<dbReference type="KEGG" id="vg:28800896"/>
<accession>A0A0E3XB74</accession>
<organism evidence="1 2">
    <name type="scientific">Gordonia phage Gsput1</name>
    <dbReference type="NCBI Taxonomy" id="1622193"/>
    <lineage>
        <taxon>Viruses</taxon>
        <taxon>Duplodnaviria</taxon>
        <taxon>Heunggongvirae</taxon>
        <taxon>Uroviricota</taxon>
        <taxon>Caudoviricetes</taxon>
        <taxon>Ruthgordonvirinae</taxon>
        <taxon>Gesputvirus</taxon>
        <taxon>Gesputvirus gsput1</taxon>
    </lineage>
</organism>
<gene>
    <name evidence="1" type="ORF">Gsput1_57</name>
</gene>
<dbReference type="Proteomes" id="UP000033018">
    <property type="component" value="Segment"/>
</dbReference>
<dbReference type="OrthoDB" id="3069at10239"/>
<sequence length="372" mass="41452">MGALAKLLDVGTVEVEPVVDELAVGARTVRVNGYHDGGSDDELLRTLEHDPERWRFAAPPAVYRKLDEAGEVVFTTYRYNLVPVPEYGDLAKRILSRKLKPTPRYRGLKGGGAFTFQSSDLQLGKSDNGGTEAIVEGYLDSVQRALDELKRLRKSRALPIIHLPYPGDCIEGNQSQGGRNMWRTDMTVTEQTRIFRHLMYVTIEAFAPLADRVLVDVVNGNHDEMQRFQTTRPDDGHATESAIAVREGLARNPDSFGHVEVRVPPLDQPHMTVPVGDSVFTIAHGDKWRKGKAMEWWSGQTFYRHSASAATILIHGHFHEFELERAGARFRVCSPTYDRGSNYYRDMTGAVSTPGGVVYVSEAGAVRDLTLV</sequence>
<evidence type="ECO:0000313" key="1">
    <source>
        <dbReference type="EMBL" id="AKC03082.1"/>
    </source>
</evidence>
<proteinExistence type="predicted"/>
<dbReference type="EMBL" id="KP790011">
    <property type="protein sequence ID" value="AKC03082.1"/>
    <property type="molecule type" value="Genomic_DNA"/>
</dbReference>
<dbReference type="SUPFAM" id="SSF56300">
    <property type="entry name" value="Metallo-dependent phosphatases"/>
    <property type="match status" value="1"/>
</dbReference>
<reference evidence="1 2" key="1">
    <citation type="journal article" date="2015" name="Sci. Rep.">
        <title>Bacteriophages of wastewater foaming-associated filamentous Gordonia reduce host levels in raw activated sludge.</title>
        <authorList>
            <person name="Liu M."/>
            <person name="Gill J.J."/>
            <person name="Young R."/>
            <person name="Summer E.J."/>
        </authorList>
    </citation>
    <scope>NUCLEOTIDE SEQUENCE [LARGE SCALE GENOMIC DNA]</scope>
</reference>
<name>A0A0E3XB74_9CAUD</name>
<dbReference type="RefSeq" id="YP_009275743.1">
    <property type="nucleotide sequence ID" value="NC_030932.1"/>
</dbReference>
<keyword evidence="2" id="KW-1185">Reference proteome</keyword>